<name>A0A5N7ASE9_9EURO</name>
<gene>
    <name evidence="2" type="ORF">BDV26DRAFT_298447</name>
</gene>
<proteinExistence type="predicted"/>
<organism evidence="2 3">
    <name type="scientific">Aspergillus bertholletiae</name>
    <dbReference type="NCBI Taxonomy" id="1226010"/>
    <lineage>
        <taxon>Eukaryota</taxon>
        <taxon>Fungi</taxon>
        <taxon>Dikarya</taxon>
        <taxon>Ascomycota</taxon>
        <taxon>Pezizomycotina</taxon>
        <taxon>Eurotiomycetes</taxon>
        <taxon>Eurotiomycetidae</taxon>
        <taxon>Eurotiales</taxon>
        <taxon>Aspergillaceae</taxon>
        <taxon>Aspergillus</taxon>
        <taxon>Aspergillus subgen. Circumdati</taxon>
    </lineage>
</organism>
<dbReference type="Proteomes" id="UP000326198">
    <property type="component" value="Unassembled WGS sequence"/>
</dbReference>
<dbReference type="Pfam" id="PF02458">
    <property type="entry name" value="Transferase"/>
    <property type="match status" value="1"/>
</dbReference>
<dbReference type="InterPro" id="IPR023213">
    <property type="entry name" value="CAT-like_dom_sf"/>
</dbReference>
<dbReference type="AlphaFoldDB" id="A0A5N7ASE9"/>
<dbReference type="PANTHER" id="PTHR31642">
    <property type="entry name" value="TRICHOTHECENE 3-O-ACETYLTRANSFERASE"/>
    <property type="match status" value="1"/>
</dbReference>
<evidence type="ECO:0000256" key="1">
    <source>
        <dbReference type="ARBA" id="ARBA00022679"/>
    </source>
</evidence>
<reference evidence="2 3" key="1">
    <citation type="submission" date="2019-04" db="EMBL/GenBank/DDBJ databases">
        <title>Friends and foes A comparative genomics studyof 23 Aspergillus species from section Flavi.</title>
        <authorList>
            <consortium name="DOE Joint Genome Institute"/>
            <person name="Kjaerbolling I."/>
            <person name="Vesth T."/>
            <person name="Frisvad J.C."/>
            <person name="Nybo J.L."/>
            <person name="Theobald S."/>
            <person name="Kildgaard S."/>
            <person name="Isbrandt T."/>
            <person name="Kuo A."/>
            <person name="Sato A."/>
            <person name="Lyhne E.K."/>
            <person name="Kogle M.E."/>
            <person name="Wiebenga A."/>
            <person name="Kun R.S."/>
            <person name="Lubbers R.J."/>
            <person name="Makela M.R."/>
            <person name="Barry K."/>
            <person name="Chovatia M."/>
            <person name="Clum A."/>
            <person name="Daum C."/>
            <person name="Haridas S."/>
            <person name="He G."/>
            <person name="LaButti K."/>
            <person name="Lipzen A."/>
            <person name="Mondo S."/>
            <person name="Riley R."/>
            <person name="Salamov A."/>
            <person name="Simmons B.A."/>
            <person name="Magnuson J.K."/>
            <person name="Henrissat B."/>
            <person name="Mortensen U.H."/>
            <person name="Larsen T.O."/>
            <person name="Devries R.P."/>
            <person name="Grigoriev I.V."/>
            <person name="Machida M."/>
            <person name="Baker S.E."/>
            <person name="Andersen M.R."/>
        </authorList>
    </citation>
    <scope>NUCLEOTIDE SEQUENCE [LARGE SCALE GENOMIC DNA]</scope>
    <source>
        <strain evidence="2 3">IBT 29228</strain>
    </source>
</reference>
<keyword evidence="3" id="KW-1185">Reference proteome</keyword>
<evidence type="ECO:0000313" key="2">
    <source>
        <dbReference type="EMBL" id="KAE8371808.1"/>
    </source>
</evidence>
<dbReference type="Gene3D" id="3.30.559.10">
    <property type="entry name" value="Chloramphenicol acetyltransferase-like domain"/>
    <property type="match status" value="2"/>
</dbReference>
<keyword evidence="1 2" id="KW-0808">Transferase</keyword>
<evidence type="ECO:0000313" key="3">
    <source>
        <dbReference type="Proteomes" id="UP000326198"/>
    </source>
</evidence>
<dbReference type="EMBL" id="ML736395">
    <property type="protein sequence ID" value="KAE8371808.1"/>
    <property type="molecule type" value="Genomic_DNA"/>
</dbReference>
<sequence>MLRKMFQKMFQSPSFKPYVLTPLDHSTAPTHFSFFVSFLCQHPTSGLSVLEKGVQRLNTLLPFLSGNLVPSIRLKGKKNAFEVQPTDPSHLNKLPMLKIKQHAQCISPHNANMNTPALSPDDLFNSRYMPLPFCIPASEPQPLLRLQANVMTDGIVLCLSFHHFAVDGLGLSSIMQALSECCRNPDQSPERLSTSPEREAQSRTRIFQSTNESHQAMYDGYGSYLWKAAPSADLGAPISRRFCLDTEKIRRLREACTTTINTGNHQAHRINPSGANASGQGFSNNEVVTALIWLCGMRARSRATSIEGDRSSLADRNSSLLFAADVREILGIPSTYMGNAIVTPTSTYHFKGTELHDVDPLMLDSETSDLHEFNPNDITLLANLALSVQKEFHSINLNYVQNVISHIMASKDWHLPANPGDLSVSSLRRVRVYDMDFGPCLGTPYDFDIPDNRTDGLGWITPPRSDSSARLIGYQSRGFWEVRLSLNPVAMYFLRSDRLWRQVTFEKAITK</sequence>
<dbReference type="GO" id="GO:0016747">
    <property type="term" value="F:acyltransferase activity, transferring groups other than amino-acyl groups"/>
    <property type="evidence" value="ECO:0007669"/>
    <property type="project" value="TreeGrafter"/>
</dbReference>
<accession>A0A5N7ASE9</accession>
<dbReference type="InterPro" id="IPR050317">
    <property type="entry name" value="Plant_Fungal_Acyltransferase"/>
</dbReference>
<dbReference type="OrthoDB" id="1862401at2759"/>
<dbReference type="PANTHER" id="PTHR31642:SF310">
    <property type="entry name" value="FATTY ALCOHOL:CAFFEOYL-COA ACYLTRANSFERASE"/>
    <property type="match status" value="1"/>
</dbReference>
<protein>
    <submittedName>
        <fullName evidence="2">Transferase family-domain-containing protein</fullName>
    </submittedName>
</protein>